<accession>A0A9N9K248</accession>
<dbReference type="EMBL" id="CAJVQA010035939">
    <property type="protein sequence ID" value="CAG8807845.1"/>
    <property type="molecule type" value="Genomic_DNA"/>
</dbReference>
<evidence type="ECO:0000313" key="1">
    <source>
        <dbReference type="EMBL" id="CAG8807845.1"/>
    </source>
</evidence>
<dbReference type="AlphaFoldDB" id="A0A9N9K248"/>
<dbReference type="OrthoDB" id="2439448at2759"/>
<keyword evidence="2" id="KW-1185">Reference proteome</keyword>
<organism evidence="1 2">
    <name type="scientific">Cetraspora pellucida</name>
    <dbReference type="NCBI Taxonomy" id="1433469"/>
    <lineage>
        <taxon>Eukaryota</taxon>
        <taxon>Fungi</taxon>
        <taxon>Fungi incertae sedis</taxon>
        <taxon>Mucoromycota</taxon>
        <taxon>Glomeromycotina</taxon>
        <taxon>Glomeromycetes</taxon>
        <taxon>Diversisporales</taxon>
        <taxon>Gigasporaceae</taxon>
        <taxon>Cetraspora</taxon>
    </lineage>
</organism>
<protein>
    <submittedName>
        <fullName evidence="1">5004_t:CDS:1</fullName>
    </submittedName>
</protein>
<proteinExistence type="predicted"/>
<name>A0A9N9K248_9GLOM</name>
<sequence>MYEVKTRNEIIRTMHKQTKIKCEKVVQQATNKCFISTIQRYVSDAEYVAFEFCTKRISAFGIDHEILNEVHKFSYLIQKIVIDEIFAIAKRLKK</sequence>
<evidence type="ECO:0000313" key="2">
    <source>
        <dbReference type="Proteomes" id="UP000789759"/>
    </source>
</evidence>
<comment type="caution">
    <text evidence="1">The sequence shown here is derived from an EMBL/GenBank/DDBJ whole genome shotgun (WGS) entry which is preliminary data.</text>
</comment>
<gene>
    <name evidence="1" type="ORF">CPELLU_LOCUS18331</name>
</gene>
<feature type="non-terminal residue" evidence="1">
    <location>
        <position position="1"/>
    </location>
</feature>
<reference evidence="1" key="1">
    <citation type="submission" date="2021-06" db="EMBL/GenBank/DDBJ databases">
        <authorList>
            <person name="Kallberg Y."/>
            <person name="Tangrot J."/>
            <person name="Rosling A."/>
        </authorList>
    </citation>
    <scope>NUCLEOTIDE SEQUENCE</scope>
    <source>
        <strain evidence="1">FL966</strain>
    </source>
</reference>
<dbReference type="Proteomes" id="UP000789759">
    <property type="component" value="Unassembled WGS sequence"/>
</dbReference>